<dbReference type="VEuPathDB" id="FungiDB:SMAC_08841"/>
<reference evidence="3 4" key="1">
    <citation type="submission" date="2017-07" db="EMBL/GenBank/DDBJ databases">
        <title>Genome sequence of the Sordaria macrospora wild type strain R19027.</title>
        <authorList>
            <person name="Nowrousian M."/>
            <person name="Teichert I."/>
            <person name="Kueck U."/>
        </authorList>
    </citation>
    <scope>NUCLEOTIDE SEQUENCE [LARGE SCALE GENOMIC DNA]</scope>
    <source>
        <strain evidence="3 4">R19027</strain>
        <tissue evidence="3">Mycelium</tissue>
    </source>
</reference>
<evidence type="ECO:0000259" key="2">
    <source>
        <dbReference type="PROSITE" id="PS50833"/>
    </source>
</evidence>
<dbReference type="GO" id="GO:0042134">
    <property type="term" value="F:rRNA primary transcript binding"/>
    <property type="evidence" value="ECO:0007669"/>
    <property type="project" value="InterPro"/>
</dbReference>
<dbReference type="InterPro" id="IPR044281">
    <property type="entry name" value="IMP4/RPF1"/>
</dbReference>
<feature type="compositionally biased region" description="Acidic residues" evidence="1">
    <location>
        <begin position="113"/>
        <end position="142"/>
    </location>
</feature>
<feature type="compositionally biased region" description="Basic and acidic residues" evidence="1">
    <location>
        <begin position="49"/>
        <end position="62"/>
    </location>
</feature>
<feature type="region of interest" description="Disordered" evidence="1">
    <location>
        <begin position="1"/>
        <end position="71"/>
    </location>
</feature>
<accession>A0A8S8ZF54</accession>
<organism evidence="3 4">
    <name type="scientific">Sordaria macrospora</name>
    <dbReference type="NCBI Taxonomy" id="5147"/>
    <lineage>
        <taxon>Eukaryota</taxon>
        <taxon>Fungi</taxon>
        <taxon>Dikarya</taxon>
        <taxon>Ascomycota</taxon>
        <taxon>Pezizomycotina</taxon>
        <taxon>Sordariomycetes</taxon>
        <taxon>Sordariomycetidae</taxon>
        <taxon>Sordariales</taxon>
        <taxon>Sordariaceae</taxon>
        <taxon>Sordaria</taxon>
    </lineage>
</organism>
<proteinExistence type="predicted"/>
<dbReference type="FunFam" id="3.40.50.10480:FF:000005">
    <property type="entry name" value="Similar to RNA processing factor 1"/>
    <property type="match status" value="1"/>
</dbReference>
<feature type="region of interest" description="Disordered" evidence="1">
    <location>
        <begin position="91"/>
        <end position="177"/>
    </location>
</feature>
<feature type="compositionally biased region" description="Polar residues" evidence="1">
    <location>
        <begin position="13"/>
        <end position="22"/>
    </location>
</feature>
<feature type="compositionally biased region" description="Basic and acidic residues" evidence="1">
    <location>
        <begin position="98"/>
        <end position="107"/>
    </location>
</feature>
<feature type="compositionally biased region" description="Polar residues" evidence="1">
    <location>
        <begin position="159"/>
        <end position="177"/>
    </location>
</feature>
<protein>
    <recommendedName>
        <fullName evidence="2">Brix domain-containing protein</fullName>
    </recommendedName>
</protein>
<evidence type="ECO:0000256" key="1">
    <source>
        <dbReference type="SAM" id="MobiDB-lite"/>
    </source>
</evidence>
<dbReference type="PROSITE" id="PS50833">
    <property type="entry name" value="BRIX"/>
    <property type="match status" value="1"/>
</dbReference>
<dbReference type="GO" id="GO:0000460">
    <property type="term" value="P:maturation of 5.8S rRNA"/>
    <property type="evidence" value="ECO:0007669"/>
    <property type="project" value="TreeGrafter"/>
</dbReference>
<dbReference type="PANTHER" id="PTHR22734">
    <property type="entry name" value="U3 SMALL NUCLEOLAR RIBONUCLEOPROTEIN PROTEIN IMP4"/>
    <property type="match status" value="1"/>
</dbReference>
<feature type="compositionally biased region" description="Basic residues" evidence="1">
    <location>
        <begin position="1"/>
        <end position="11"/>
    </location>
</feature>
<dbReference type="SMART" id="SM00879">
    <property type="entry name" value="Brix"/>
    <property type="match status" value="1"/>
</dbReference>
<feature type="compositionally biased region" description="Basic and acidic residues" evidence="1">
    <location>
        <begin position="143"/>
        <end position="153"/>
    </location>
</feature>
<dbReference type="PANTHER" id="PTHR22734:SF3">
    <property type="entry name" value="RIBOSOME PRODUCTION FACTOR 1"/>
    <property type="match status" value="1"/>
</dbReference>
<dbReference type="AlphaFoldDB" id="A0A8S8ZF54"/>
<dbReference type="EMBL" id="NMPR01000236">
    <property type="protein sequence ID" value="KAA8624317.1"/>
    <property type="molecule type" value="Genomic_DNA"/>
</dbReference>
<comment type="caution">
    <text evidence="3">The sequence shown here is derived from an EMBL/GenBank/DDBJ whole genome shotgun (WGS) entry which is preliminary data.</text>
</comment>
<evidence type="ECO:0000313" key="3">
    <source>
        <dbReference type="EMBL" id="KAA8624317.1"/>
    </source>
</evidence>
<dbReference type="SUPFAM" id="SSF52954">
    <property type="entry name" value="Class II aaRS ABD-related"/>
    <property type="match status" value="1"/>
</dbReference>
<feature type="domain" description="Brix" evidence="2">
    <location>
        <begin position="188"/>
        <end position="401"/>
    </location>
</feature>
<dbReference type="GO" id="GO:0005730">
    <property type="term" value="C:nucleolus"/>
    <property type="evidence" value="ECO:0007669"/>
    <property type="project" value="TreeGrafter"/>
</dbReference>
<dbReference type="Proteomes" id="UP000433876">
    <property type="component" value="Unassembled WGS sequence"/>
</dbReference>
<dbReference type="GO" id="GO:0000470">
    <property type="term" value="P:maturation of LSU-rRNA"/>
    <property type="evidence" value="ECO:0007669"/>
    <property type="project" value="TreeGrafter"/>
</dbReference>
<dbReference type="InterPro" id="IPR007109">
    <property type="entry name" value="Brix"/>
</dbReference>
<dbReference type="Gene3D" id="3.40.50.10480">
    <property type="entry name" value="Probable brix-domain ribosomal biogenesis protein"/>
    <property type="match status" value="1"/>
</dbReference>
<name>A0A8S8ZF54_SORMA</name>
<gene>
    <name evidence="3" type="ORF">SMACR_08841</name>
</gene>
<sequence length="427" mass="48784">MPAGNKGKHRSGGSLSLKTSNKIVRKQLYVKQKKEQGKERHEERHRRRKEEAKDPKLREERLATNQPLTIERKRVWDDVDDDSLGVAVDVAELKRRRLEKEEAEAARVADGLPAEEEEKDDDADSMLDSDEELEDDDEDAEERMERLRQERAQRKPSIAPSTTSTNLDMTPDSLTRQFPNLFNEEPPVDPKVLVTTHLNGTIHKEAEDIAAIFPNSTYIRRSAHAYGHKYSVREIAKFAKNRGYTILMIVGEDLKKPSSLTIIHLNGEDVAPGPSLTYTIRNYLPGKALLGHGNPTNHYPELLLNGFKTPLGILAAKSMHTMFPPKPELQGRQVVTLHNQRDYIFFRRHRYVFREARATEKNVVTAEGKEMEGMQGIRAGLQEIGPRFTLKLRRVDKGIGRAGSEGEDALKWEWKAKMEKVRTRFNL</sequence>
<feature type="compositionally biased region" description="Basic and acidic residues" evidence="1">
    <location>
        <begin position="32"/>
        <end position="42"/>
    </location>
</feature>
<dbReference type="OMA" id="HFSVSNW"/>
<evidence type="ECO:0000313" key="4">
    <source>
        <dbReference type="Proteomes" id="UP000433876"/>
    </source>
</evidence>
<dbReference type="Pfam" id="PF04427">
    <property type="entry name" value="Brix"/>
    <property type="match status" value="1"/>
</dbReference>
<dbReference type="GO" id="GO:0030687">
    <property type="term" value="C:preribosome, large subunit precursor"/>
    <property type="evidence" value="ECO:0007669"/>
    <property type="project" value="TreeGrafter"/>
</dbReference>